<keyword evidence="4" id="KW-0677">Repeat</keyword>
<feature type="transmembrane region" description="Helical" evidence="12">
    <location>
        <begin position="368"/>
        <end position="389"/>
    </location>
</feature>
<dbReference type="GO" id="GO:1990519">
    <property type="term" value="P:pyrimidine nucleotide import into mitochondrion"/>
    <property type="evidence" value="ECO:0007669"/>
    <property type="project" value="TreeGrafter"/>
</dbReference>
<feature type="region of interest" description="Disordered" evidence="11">
    <location>
        <begin position="312"/>
        <end position="332"/>
    </location>
</feature>
<gene>
    <name evidence="13" type="ORF">EDB81DRAFT_669254</name>
</gene>
<dbReference type="AlphaFoldDB" id="A0A9P9DAE9"/>
<comment type="similarity">
    <text evidence="10">Belongs to the mitochondrial carrier (TC 2.A.29) family.</text>
</comment>
<evidence type="ECO:0000256" key="4">
    <source>
        <dbReference type="ARBA" id="ARBA00022737"/>
    </source>
</evidence>
<protein>
    <submittedName>
        <fullName evidence="13">Mitochondrial carrier domain-containing protein</fullName>
    </submittedName>
</protein>
<evidence type="ECO:0000256" key="12">
    <source>
        <dbReference type="SAM" id="Phobius"/>
    </source>
</evidence>
<evidence type="ECO:0000256" key="10">
    <source>
        <dbReference type="RuleBase" id="RU000488"/>
    </source>
</evidence>
<dbReference type="PROSITE" id="PS50920">
    <property type="entry name" value="SOLCAR"/>
    <property type="match status" value="3"/>
</dbReference>
<feature type="repeat" description="Solcar" evidence="9">
    <location>
        <begin position="156"/>
        <end position="246"/>
    </location>
</feature>
<dbReference type="PANTHER" id="PTHR45829">
    <property type="entry name" value="MITOCHONDRIAL CARRIER PROTEIN RIM2"/>
    <property type="match status" value="1"/>
</dbReference>
<feature type="repeat" description="Solcar" evidence="9">
    <location>
        <begin position="48"/>
        <end position="147"/>
    </location>
</feature>
<comment type="subcellular location">
    <subcellularLocation>
        <location evidence="1">Mitochondrion inner membrane</location>
        <topology evidence="1">Multi-pass membrane protein</topology>
    </subcellularLocation>
</comment>
<dbReference type="Gene3D" id="1.50.40.10">
    <property type="entry name" value="Mitochondrial carrier domain"/>
    <property type="match status" value="2"/>
</dbReference>
<evidence type="ECO:0000313" key="13">
    <source>
        <dbReference type="EMBL" id="KAH7115538.1"/>
    </source>
</evidence>
<proteinExistence type="inferred from homology"/>
<dbReference type="SUPFAM" id="SSF103506">
    <property type="entry name" value="Mitochondrial carrier"/>
    <property type="match status" value="1"/>
</dbReference>
<keyword evidence="7" id="KW-0496">Mitochondrion</keyword>
<dbReference type="EMBL" id="JAGMUV010000030">
    <property type="protein sequence ID" value="KAH7115538.1"/>
    <property type="molecule type" value="Genomic_DNA"/>
</dbReference>
<dbReference type="InterPro" id="IPR018108">
    <property type="entry name" value="MCP_transmembrane"/>
</dbReference>
<keyword evidence="3 9" id="KW-0812">Transmembrane</keyword>
<keyword evidence="8 9" id="KW-0472">Membrane</keyword>
<feature type="repeat" description="Solcar" evidence="9">
    <location>
        <begin position="262"/>
        <end position="388"/>
    </location>
</feature>
<dbReference type="GO" id="GO:0015218">
    <property type="term" value="F:pyrimidine nucleotide transmembrane transporter activity"/>
    <property type="evidence" value="ECO:0007669"/>
    <property type="project" value="InterPro"/>
</dbReference>
<evidence type="ECO:0000313" key="14">
    <source>
        <dbReference type="Proteomes" id="UP000738349"/>
    </source>
</evidence>
<dbReference type="PANTHER" id="PTHR45829:SF1">
    <property type="entry name" value="CARRIER PROTEIN, PUTATIVE (AFU_ORTHOLOGUE AFUA_4G06780)-RELATED"/>
    <property type="match status" value="1"/>
</dbReference>
<dbReference type="PRINTS" id="PR00926">
    <property type="entry name" value="MITOCARRIER"/>
</dbReference>
<name>A0A9P9DAE9_9HYPO</name>
<evidence type="ECO:0000256" key="11">
    <source>
        <dbReference type="SAM" id="MobiDB-lite"/>
    </source>
</evidence>
<sequence length="407" mass="44683">MPRKYHESSPSRPQNSENTHLRTLDHELCPHESISYLSHLEQLTACFSDTSIRSFAGATSGVASSVIICPLDVVKTKLQGRGGLQLWTLDSVSTRRSFRERGLIGTGRAIWHQGGLAGMYQGLGPTMLANLPRGAIYFMAYHKVNDSLKERYGQQRMWASSSVSAVTGGTCSILLTNPLWVIKTRLMSQSPSIKNAPREYKSAIDVARKMYCREGVASFYSGLTPALLGVTHLAVQFPLYEQFKRCLTGSGLGNWHEDQGWLQVLGILTASSASKACATVVTYPHEVIRTRLQTQRKIYPIVLVASAMQSNNGGPSVRGSGSRKGKGCNGGTSREKFPHLYRGIISTLGRILREEGWRALYSGMGTSLLGAIPASATTMLVYEIVVRLIKKSRTTGNRKLQLQDTIE</sequence>
<accession>A0A9P9DAE9</accession>
<evidence type="ECO:0000256" key="6">
    <source>
        <dbReference type="ARBA" id="ARBA00022989"/>
    </source>
</evidence>
<keyword evidence="14" id="KW-1185">Reference proteome</keyword>
<dbReference type="InterPro" id="IPR002067">
    <property type="entry name" value="MCP"/>
</dbReference>
<evidence type="ECO:0000256" key="7">
    <source>
        <dbReference type="ARBA" id="ARBA00023128"/>
    </source>
</evidence>
<organism evidence="13 14">
    <name type="scientific">Dactylonectria macrodidyma</name>
    <dbReference type="NCBI Taxonomy" id="307937"/>
    <lineage>
        <taxon>Eukaryota</taxon>
        <taxon>Fungi</taxon>
        <taxon>Dikarya</taxon>
        <taxon>Ascomycota</taxon>
        <taxon>Pezizomycotina</taxon>
        <taxon>Sordariomycetes</taxon>
        <taxon>Hypocreomycetidae</taxon>
        <taxon>Hypocreales</taxon>
        <taxon>Nectriaceae</taxon>
        <taxon>Dactylonectria</taxon>
    </lineage>
</organism>
<dbReference type="Proteomes" id="UP000738349">
    <property type="component" value="Unassembled WGS sequence"/>
</dbReference>
<reference evidence="13" key="1">
    <citation type="journal article" date="2021" name="Nat. Commun.">
        <title>Genetic determinants of endophytism in the Arabidopsis root mycobiome.</title>
        <authorList>
            <person name="Mesny F."/>
            <person name="Miyauchi S."/>
            <person name="Thiergart T."/>
            <person name="Pickel B."/>
            <person name="Atanasova L."/>
            <person name="Karlsson M."/>
            <person name="Huettel B."/>
            <person name="Barry K.W."/>
            <person name="Haridas S."/>
            <person name="Chen C."/>
            <person name="Bauer D."/>
            <person name="Andreopoulos W."/>
            <person name="Pangilinan J."/>
            <person name="LaButti K."/>
            <person name="Riley R."/>
            <person name="Lipzen A."/>
            <person name="Clum A."/>
            <person name="Drula E."/>
            <person name="Henrissat B."/>
            <person name="Kohler A."/>
            <person name="Grigoriev I.V."/>
            <person name="Martin F.M."/>
            <person name="Hacquard S."/>
        </authorList>
    </citation>
    <scope>NUCLEOTIDE SEQUENCE</scope>
    <source>
        <strain evidence="13">MPI-CAGE-AT-0147</strain>
    </source>
</reference>
<keyword evidence="5" id="KW-0999">Mitochondrion inner membrane</keyword>
<dbReference type="OrthoDB" id="10266426at2759"/>
<comment type="caution">
    <text evidence="13">The sequence shown here is derived from an EMBL/GenBank/DDBJ whole genome shotgun (WGS) entry which is preliminary data.</text>
</comment>
<dbReference type="InterPro" id="IPR023395">
    <property type="entry name" value="MCP_dom_sf"/>
</dbReference>
<dbReference type="Pfam" id="PF00153">
    <property type="entry name" value="Mito_carr"/>
    <property type="match status" value="3"/>
</dbReference>
<keyword evidence="6 12" id="KW-1133">Transmembrane helix</keyword>
<evidence type="ECO:0000256" key="1">
    <source>
        <dbReference type="ARBA" id="ARBA00004448"/>
    </source>
</evidence>
<evidence type="ECO:0000256" key="9">
    <source>
        <dbReference type="PROSITE-ProRule" id="PRU00282"/>
    </source>
</evidence>
<evidence type="ECO:0000256" key="2">
    <source>
        <dbReference type="ARBA" id="ARBA00022448"/>
    </source>
</evidence>
<evidence type="ECO:0000256" key="8">
    <source>
        <dbReference type="ARBA" id="ARBA00023136"/>
    </source>
</evidence>
<dbReference type="InterPro" id="IPR049562">
    <property type="entry name" value="SLC25A33/36-like"/>
</dbReference>
<evidence type="ECO:0000256" key="3">
    <source>
        <dbReference type="ARBA" id="ARBA00022692"/>
    </source>
</evidence>
<dbReference type="GO" id="GO:0005743">
    <property type="term" value="C:mitochondrial inner membrane"/>
    <property type="evidence" value="ECO:0007669"/>
    <property type="project" value="UniProtKB-SubCell"/>
</dbReference>
<evidence type="ECO:0000256" key="5">
    <source>
        <dbReference type="ARBA" id="ARBA00022792"/>
    </source>
</evidence>
<keyword evidence="2 10" id="KW-0813">Transport</keyword>